<dbReference type="PaxDb" id="4577-GRMZM2G093272_P02"/>
<dbReference type="FunCoup" id="A0A1D6M5M2">
    <property type="interactions" value="17"/>
</dbReference>
<dbReference type="GO" id="GO:0016787">
    <property type="term" value="F:hydrolase activity"/>
    <property type="evidence" value="ECO:0007669"/>
    <property type="project" value="UniProtKB-KW"/>
</dbReference>
<dbReference type="PANTHER" id="PTHR46100">
    <property type="entry name" value="IMP2'P"/>
    <property type="match status" value="1"/>
</dbReference>
<dbReference type="SUPFAM" id="SSF52402">
    <property type="entry name" value="Adenine nucleotide alpha hydrolases-like"/>
    <property type="match status" value="1"/>
</dbReference>
<organism evidence="2">
    <name type="scientific">Zea mays</name>
    <name type="common">Maize</name>
    <dbReference type="NCBI Taxonomy" id="4577"/>
    <lineage>
        <taxon>Eukaryota</taxon>
        <taxon>Viridiplantae</taxon>
        <taxon>Streptophyta</taxon>
        <taxon>Embryophyta</taxon>
        <taxon>Tracheophyta</taxon>
        <taxon>Spermatophyta</taxon>
        <taxon>Magnoliopsida</taxon>
        <taxon>Liliopsida</taxon>
        <taxon>Poales</taxon>
        <taxon>Poaceae</taxon>
        <taxon>PACMAD clade</taxon>
        <taxon>Panicoideae</taxon>
        <taxon>Andropogonodae</taxon>
        <taxon>Andropogoneae</taxon>
        <taxon>Tripsacinae</taxon>
        <taxon>Zea</taxon>
    </lineage>
</organism>
<reference evidence="2" key="1">
    <citation type="submission" date="2015-12" db="EMBL/GenBank/DDBJ databases">
        <title>Update maize B73 reference genome by single molecule sequencing technologies.</title>
        <authorList>
            <consortium name="Maize Genome Sequencing Project"/>
            <person name="Ware D."/>
        </authorList>
    </citation>
    <scope>NUCLEOTIDE SEQUENCE</scope>
    <source>
        <tissue evidence="2">Seedling</tissue>
    </source>
</reference>
<dbReference type="Pfam" id="PF00582">
    <property type="entry name" value="Usp"/>
    <property type="match status" value="2"/>
</dbReference>
<dbReference type="Gene3D" id="3.40.50.620">
    <property type="entry name" value="HUPs"/>
    <property type="match status" value="1"/>
</dbReference>
<dbReference type="InParanoid" id="A0A1D6M5M2"/>
<name>A0A1D6M5M2_MAIZE</name>
<feature type="domain" description="UspA" evidence="1">
    <location>
        <begin position="112"/>
        <end position="166"/>
    </location>
</feature>
<dbReference type="STRING" id="4577.A0A1D6M5M2"/>
<proteinExistence type="predicted"/>
<dbReference type="IntAct" id="A0A1D6M5M2">
    <property type="interactions" value="16"/>
</dbReference>
<gene>
    <name evidence="2" type="ORF">ZEAMMB73_Zm00001d038351</name>
</gene>
<evidence type="ECO:0000259" key="1">
    <source>
        <dbReference type="Pfam" id="PF00582"/>
    </source>
</evidence>
<sequence>MAAARADGERRIGVAIDYSESAKKALDWAIDNLLHHGDTLVVVHVLHHGAEETKHTLWAKSGSRKLPPLKLSPHPSLPYPYPNAHPLPAALIPLSEFREPEVMQGYGVRPDAEVLDAIDTAARQKQLKVVAKLYWGDAREKLCDAVEDLRIDSLVMGSRGLGPIQRTGMRCSASDIAVMSHAMLPCELGPFSNSQGGIVFSLSKSCEDSPGKRDKLRAVKRIVPGDSRQGEVVAWAACQ</sequence>
<dbReference type="InterPro" id="IPR014729">
    <property type="entry name" value="Rossmann-like_a/b/a_fold"/>
</dbReference>
<evidence type="ECO:0000313" key="2">
    <source>
        <dbReference type="EMBL" id="AQK86386.1"/>
    </source>
</evidence>
<protein>
    <submittedName>
        <fullName evidence="2">Adenine nucleotide alpha hydrolase-like superfamily protein</fullName>
    </submittedName>
</protein>
<keyword evidence="2" id="KW-0378">Hydrolase</keyword>
<feature type="domain" description="UspA" evidence="1">
    <location>
        <begin position="10"/>
        <end position="61"/>
    </location>
</feature>
<dbReference type="InterPro" id="IPR006016">
    <property type="entry name" value="UspA"/>
</dbReference>
<dbReference type="CDD" id="cd23659">
    <property type="entry name" value="USP_At3g01520-like"/>
    <property type="match status" value="1"/>
</dbReference>
<dbReference type="PANTHER" id="PTHR46100:SF2">
    <property type="entry name" value="OS05G0453700 PROTEIN"/>
    <property type="match status" value="1"/>
</dbReference>
<dbReference type="ExpressionAtlas" id="A0A1D6M5M2">
    <property type="expression patterns" value="baseline and differential"/>
</dbReference>
<accession>A0A1D6M5M2</accession>
<dbReference type="AlphaFoldDB" id="A0A1D6M5M2"/>
<dbReference type="EMBL" id="CM000782">
    <property type="protein sequence ID" value="AQK86386.1"/>
    <property type="molecule type" value="Genomic_DNA"/>
</dbReference>